<organism evidence="2 3">
    <name type="scientific">Flavobacterium aquicola</name>
    <dbReference type="NCBI Taxonomy" id="1682742"/>
    <lineage>
        <taxon>Bacteria</taxon>
        <taxon>Pseudomonadati</taxon>
        <taxon>Bacteroidota</taxon>
        <taxon>Flavobacteriia</taxon>
        <taxon>Flavobacteriales</taxon>
        <taxon>Flavobacteriaceae</taxon>
        <taxon>Flavobacterium</taxon>
    </lineage>
</organism>
<evidence type="ECO:0000256" key="1">
    <source>
        <dbReference type="SAM" id="SignalP"/>
    </source>
</evidence>
<feature type="signal peptide" evidence="1">
    <location>
        <begin position="1"/>
        <end position="20"/>
    </location>
</feature>
<gene>
    <name evidence="2" type="ORF">C8P67_101112</name>
</gene>
<proteinExistence type="predicted"/>
<evidence type="ECO:0000313" key="2">
    <source>
        <dbReference type="EMBL" id="REH01633.1"/>
    </source>
</evidence>
<dbReference type="RefSeq" id="WP_115809292.1">
    <property type="nucleotide sequence ID" value="NZ_QUNI01000001.1"/>
</dbReference>
<name>A0A3E0ETV7_9FLAO</name>
<dbReference type="AlphaFoldDB" id="A0A3E0ETV7"/>
<reference evidence="2 3" key="1">
    <citation type="submission" date="2018-08" db="EMBL/GenBank/DDBJ databases">
        <title>Genomic Encyclopedia of Archaeal and Bacterial Type Strains, Phase II (KMG-II): from individual species to whole genera.</title>
        <authorList>
            <person name="Goeker M."/>
        </authorList>
    </citation>
    <scope>NUCLEOTIDE SEQUENCE [LARGE SCALE GENOMIC DNA]</scope>
    <source>
        <strain evidence="2 3">DSM 100880</strain>
    </source>
</reference>
<protein>
    <recommendedName>
        <fullName evidence="4">Lumazine-binding protein</fullName>
    </recommendedName>
</protein>
<dbReference type="Proteomes" id="UP000257136">
    <property type="component" value="Unassembled WGS sequence"/>
</dbReference>
<evidence type="ECO:0008006" key="4">
    <source>
        <dbReference type="Google" id="ProtNLM"/>
    </source>
</evidence>
<accession>A0A3E0ETV7</accession>
<keyword evidence="1" id="KW-0732">Signal</keyword>
<comment type="caution">
    <text evidence="2">The sequence shown here is derived from an EMBL/GenBank/DDBJ whole genome shotgun (WGS) entry which is preliminary data.</text>
</comment>
<evidence type="ECO:0000313" key="3">
    <source>
        <dbReference type="Proteomes" id="UP000257136"/>
    </source>
</evidence>
<dbReference type="OrthoDB" id="714084at2"/>
<keyword evidence="3" id="KW-1185">Reference proteome</keyword>
<feature type="chain" id="PRO_5017665031" description="Lumazine-binding protein" evidence="1">
    <location>
        <begin position="21"/>
        <end position="172"/>
    </location>
</feature>
<dbReference type="EMBL" id="QUNI01000001">
    <property type="protein sequence ID" value="REH01633.1"/>
    <property type="molecule type" value="Genomic_DNA"/>
</dbReference>
<sequence>MKPKIIVLLFLMTFSCLTYGQKNNESEIYEIINTVINNVNPEIPIVDTLSTTSFKSKFLRKQIENKISFNRQQKRILKRGDKKDFGILINRSELSHFKFYDYHSIIDALKNNQSEFIREKRPFYFVSKPIIFSEINIAIVNMDLMGGFGAIYILKKIDGKWTIINEVGKWYA</sequence>
<dbReference type="PROSITE" id="PS51257">
    <property type="entry name" value="PROKAR_LIPOPROTEIN"/>
    <property type="match status" value="1"/>
</dbReference>